<sequence>MDIGAHERVRRLLAAERLNPVYDGARPAREKSDGFGGTAGASFRATLFKELAHLDGRFQATIDEVFELAEGLAKTRTLTHLYAYRQAVQKLVEELQQAFVVYEENGLDRAGRLRRFRLVRAVDDALEEVTRRVLDESTSDLAVLQAIGELHGLLLDLLI</sequence>
<protein>
    <recommendedName>
        <fullName evidence="3">DUF327 domain-containing protein</fullName>
    </recommendedName>
</protein>
<dbReference type="AlphaFoldDB" id="A0A2R6Y0J7"/>
<evidence type="ECO:0000313" key="1">
    <source>
        <dbReference type="EMBL" id="PTQ56194.1"/>
    </source>
</evidence>
<dbReference type="Gene3D" id="1.20.120.490">
    <property type="entry name" value="Hypothetical protein TM1646-like domain"/>
    <property type="match status" value="1"/>
</dbReference>
<dbReference type="EMBL" id="PEBX01000039">
    <property type="protein sequence ID" value="PTQ56194.1"/>
    <property type="molecule type" value="Genomic_DNA"/>
</dbReference>
<dbReference type="Proteomes" id="UP000244338">
    <property type="component" value="Unassembled WGS sequence"/>
</dbReference>
<dbReference type="InterPro" id="IPR005585">
    <property type="entry name" value="DUF327"/>
</dbReference>
<accession>A0A2R6Y0J7</accession>
<gene>
    <name evidence="1" type="ORF">BSOLF_0581</name>
</gene>
<evidence type="ECO:0000313" key="2">
    <source>
        <dbReference type="Proteomes" id="UP000244338"/>
    </source>
</evidence>
<evidence type="ECO:0008006" key="3">
    <source>
        <dbReference type="Google" id="ProtNLM"/>
    </source>
</evidence>
<proteinExistence type="predicted"/>
<reference evidence="2" key="1">
    <citation type="journal article" date="2018" name="Sci. Rep.">
        <title>Lignite coal burning seam in the remote Altai Mountains harbors a hydrogen-driven thermophilic microbial community.</title>
        <authorList>
            <person name="Kadnikov V.V."/>
            <person name="Mardanov A.V."/>
            <person name="Ivasenko D.A."/>
            <person name="Antsiferov D.V."/>
            <person name="Beletsky A.V."/>
            <person name="Karnachuk O.V."/>
            <person name="Ravin N.V."/>
        </authorList>
    </citation>
    <scope>NUCLEOTIDE SEQUENCE [LARGE SCALE GENOMIC DNA]</scope>
</reference>
<comment type="caution">
    <text evidence="1">The sequence shown here is derived from an EMBL/GenBank/DDBJ whole genome shotgun (WGS) entry which is preliminary data.</text>
</comment>
<organism evidence="1 2">
    <name type="scientific">Candidatus Carbonibacillus altaicus</name>
    <dbReference type="NCBI Taxonomy" id="2163959"/>
    <lineage>
        <taxon>Bacteria</taxon>
        <taxon>Bacillati</taxon>
        <taxon>Bacillota</taxon>
        <taxon>Bacilli</taxon>
        <taxon>Bacillales</taxon>
        <taxon>Candidatus Carbonibacillus</taxon>
    </lineage>
</organism>
<dbReference type="Pfam" id="PF03885">
    <property type="entry name" value="DUF327"/>
    <property type="match status" value="1"/>
</dbReference>
<dbReference type="SUPFAM" id="SSF158397">
    <property type="entry name" value="TM1646-like"/>
    <property type="match status" value="1"/>
</dbReference>
<dbReference type="InterPro" id="IPR024042">
    <property type="entry name" value="TM1646-like_dom_sf"/>
</dbReference>
<name>A0A2R6Y0J7_9BACL</name>